<keyword evidence="5" id="KW-0560">Oxidoreductase</keyword>
<dbReference type="GO" id="GO:0005506">
    <property type="term" value="F:iron ion binding"/>
    <property type="evidence" value="ECO:0007669"/>
    <property type="project" value="InterPro"/>
</dbReference>
<evidence type="ECO:0008006" key="10">
    <source>
        <dbReference type="Google" id="ProtNLM"/>
    </source>
</evidence>
<comment type="cofactor">
    <cofactor evidence="1">
        <name>heme</name>
        <dbReference type="ChEBI" id="CHEBI:30413"/>
    </cofactor>
</comment>
<dbReference type="PANTHER" id="PTHR46300">
    <property type="entry name" value="P450, PUTATIVE (EUROFUNG)-RELATED-RELATED"/>
    <property type="match status" value="1"/>
</dbReference>
<dbReference type="GO" id="GO:0016705">
    <property type="term" value="F:oxidoreductase activity, acting on paired donors, with incorporation or reduction of molecular oxygen"/>
    <property type="evidence" value="ECO:0007669"/>
    <property type="project" value="InterPro"/>
</dbReference>
<evidence type="ECO:0000256" key="4">
    <source>
        <dbReference type="ARBA" id="ARBA00022723"/>
    </source>
</evidence>
<sequence>MLSAILFLVGVAHAILYLRTRPRKNLPPGPKPLPILGNIRDMPDGTTPEYQHWIKFKDLYGPISHVSILGQSLIILHDRDAANAILEKTSTKTSGRPQFVFGNEMCGYNQILSFKPYGKQLKQHRKLVHQQLGTKTAASRFRDVQDVESRRLLLRILETPEKLSTHIKTRVPVLPHRQSLADFPFQRSKRYNSEDDIRLQPRAAQTGSTSALDRADDA</sequence>
<evidence type="ECO:0000256" key="5">
    <source>
        <dbReference type="ARBA" id="ARBA00023002"/>
    </source>
</evidence>
<dbReference type="GO" id="GO:0020037">
    <property type="term" value="F:heme binding"/>
    <property type="evidence" value="ECO:0007669"/>
    <property type="project" value="InterPro"/>
</dbReference>
<proteinExistence type="inferred from homology"/>
<keyword evidence="3" id="KW-0349">Heme</keyword>
<evidence type="ECO:0000256" key="8">
    <source>
        <dbReference type="SAM" id="MobiDB-lite"/>
    </source>
</evidence>
<dbReference type="PANTHER" id="PTHR46300:SF7">
    <property type="entry name" value="P450, PUTATIVE (EUROFUNG)-RELATED"/>
    <property type="match status" value="1"/>
</dbReference>
<keyword evidence="4" id="KW-0479">Metal-binding</keyword>
<accession>X0J6K7</accession>
<dbReference type="InterPro" id="IPR001128">
    <property type="entry name" value="Cyt_P450"/>
</dbReference>
<feature type="region of interest" description="Disordered" evidence="8">
    <location>
        <begin position="191"/>
        <end position="218"/>
    </location>
</feature>
<dbReference type="GeneID" id="42040204"/>
<dbReference type="Pfam" id="PF00067">
    <property type="entry name" value="p450"/>
    <property type="match status" value="1"/>
</dbReference>
<dbReference type="GO" id="GO:0004497">
    <property type="term" value="F:monooxygenase activity"/>
    <property type="evidence" value="ECO:0007669"/>
    <property type="project" value="UniProtKB-KW"/>
</dbReference>
<evidence type="ECO:0000313" key="9">
    <source>
        <dbReference type="EMBL" id="EXL91940.1"/>
    </source>
</evidence>
<dbReference type="Proteomes" id="UP000030685">
    <property type="component" value="Unassembled WGS sequence"/>
</dbReference>
<dbReference type="VEuPathDB" id="FungiDB:FOIG_15029"/>
<dbReference type="InterPro" id="IPR036396">
    <property type="entry name" value="Cyt_P450_sf"/>
</dbReference>
<evidence type="ECO:0000256" key="7">
    <source>
        <dbReference type="ARBA" id="ARBA00023033"/>
    </source>
</evidence>
<dbReference type="SUPFAM" id="SSF48264">
    <property type="entry name" value="Cytochrome P450"/>
    <property type="match status" value="1"/>
</dbReference>
<dbReference type="InterPro" id="IPR050364">
    <property type="entry name" value="Cytochrome_P450_fung"/>
</dbReference>
<evidence type="ECO:0000256" key="6">
    <source>
        <dbReference type="ARBA" id="ARBA00023004"/>
    </source>
</evidence>
<dbReference type="RefSeq" id="XP_031054030.1">
    <property type="nucleotide sequence ID" value="XM_031216348.1"/>
</dbReference>
<gene>
    <name evidence="9" type="ORF">FOIG_15029</name>
</gene>
<keyword evidence="6" id="KW-0408">Iron</keyword>
<dbReference type="AlphaFoldDB" id="X0J6K7"/>
<dbReference type="Gene3D" id="1.10.630.10">
    <property type="entry name" value="Cytochrome P450"/>
    <property type="match status" value="1"/>
</dbReference>
<reference evidence="9" key="1">
    <citation type="submission" date="2011-11" db="EMBL/GenBank/DDBJ databases">
        <title>The Genome Sequence of Fusarium oxysporum II5.</title>
        <authorList>
            <consortium name="The Broad Institute Genome Sequencing Platform"/>
            <person name="Ma L.-J."/>
            <person name="Gale L.R."/>
            <person name="Schwartz D.C."/>
            <person name="Zhou S."/>
            <person name="Corby-Kistler H."/>
            <person name="Young S.K."/>
            <person name="Zeng Q."/>
            <person name="Gargeya S."/>
            <person name="Fitzgerald M."/>
            <person name="Haas B."/>
            <person name="Abouelleil A."/>
            <person name="Alvarado L."/>
            <person name="Arachchi H.M."/>
            <person name="Berlin A."/>
            <person name="Brown A."/>
            <person name="Chapman S.B."/>
            <person name="Chen Z."/>
            <person name="Dunbar C."/>
            <person name="Freedman E."/>
            <person name="Gearin G."/>
            <person name="Goldberg J."/>
            <person name="Griggs A."/>
            <person name="Gujja S."/>
            <person name="Heiman D."/>
            <person name="Howarth C."/>
            <person name="Larson L."/>
            <person name="Lui A."/>
            <person name="MacDonald P.J.P."/>
            <person name="Montmayeur A."/>
            <person name="Murphy C."/>
            <person name="Neiman D."/>
            <person name="Pearson M."/>
            <person name="Priest M."/>
            <person name="Roberts A."/>
            <person name="Saif S."/>
            <person name="Shea T."/>
            <person name="Shenoy N."/>
            <person name="Sisk P."/>
            <person name="Stolte C."/>
            <person name="Sykes S."/>
            <person name="Wortman J."/>
            <person name="Nusbaum C."/>
            <person name="Birren B."/>
        </authorList>
    </citation>
    <scope>NUCLEOTIDE SEQUENCE [LARGE SCALE GENOMIC DNA]</scope>
    <source>
        <strain evidence="9">54006</strain>
    </source>
</reference>
<organism evidence="9">
    <name type="scientific">Fusarium odoratissimum (strain NRRL 54006)</name>
    <dbReference type="NCBI Taxonomy" id="1089451"/>
    <lineage>
        <taxon>Eukaryota</taxon>
        <taxon>Fungi</taxon>
        <taxon>Dikarya</taxon>
        <taxon>Ascomycota</taxon>
        <taxon>Pezizomycotina</taxon>
        <taxon>Sordariomycetes</taxon>
        <taxon>Hypocreomycetidae</taxon>
        <taxon>Hypocreales</taxon>
        <taxon>Nectriaceae</taxon>
        <taxon>Fusarium</taxon>
        <taxon>Fusarium oxysporum species complex</taxon>
        <taxon>Fusarium oxysporum f. sp. cubense (strain race 4)</taxon>
    </lineage>
</organism>
<evidence type="ECO:0000256" key="3">
    <source>
        <dbReference type="ARBA" id="ARBA00022617"/>
    </source>
</evidence>
<reference evidence="9" key="2">
    <citation type="submission" date="2012-05" db="EMBL/GenBank/DDBJ databases">
        <title>The Genome Annotation of Fusarium oxysporum II5.</title>
        <authorList>
            <consortium name="The Broad Institute Genomics Platform"/>
            <person name="Ma L.-J."/>
            <person name="Corby-Kistler H."/>
            <person name="Broz K."/>
            <person name="Gale L.R."/>
            <person name="Jonkers W."/>
            <person name="O'Donnell K."/>
            <person name="Ploetz R."/>
            <person name="Steinberg C."/>
            <person name="Schwartz D.C."/>
            <person name="VanEtten H."/>
            <person name="Zhou S."/>
            <person name="Young S.K."/>
            <person name="Zeng Q."/>
            <person name="Gargeya S."/>
            <person name="Fitzgerald M."/>
            <person name="Abouelleil A."/>
            <person name="Alvarado L."/>
            <person name="Chapman S.B."/>
            <person name="Gainer-Dewar J."/>
            <person name="Goldberg J."/>
            <person name="Griggs A."/>
            <person name="Gujja S."/>
            <person name="Hansen M."/>
            <person name="Howarth C."/>
            <person name="Imamovic A."/>
            <person name="Ireland A."/>
            <person name="Larimer J."/>
            <person name="McCowan C."/>
            <person name="Murphy C."/>
            <person name="Pearson M."/>
            <person name="Poon T.W."/>
            <person name="Priest M."/>
            <person name="Roberts A."/>
            <person name="Saif S."/>
            <person name="Shea T."/>
            <person name="Sykes S."/>
            <person name="Wortman J."/>
            <person name="Nusbaum C."/>
            <person name="Birren B."/>
        </authorList>
    </citation>
    <scope>NUCLEOTIDE SEQUENCE</scope>
    <source>
        <strain evidence="9">54006</strain>
    </source>
</reference>
<keyword evidence="7" id="KW-0503">Monooxygenase</keyword>
<name>X0J6K7_FUSO5</name>
<dbReference type="EMBL" id="JH658311">
    <property type="protein sequence ID" value="EXL91940.1"/>
    <property type="molecule type" value="Genomic_DNA"/>
</dbReference>
<dbReference type="HOGENOM" id="CLU_1266938_0_0_1"/>
<protein>
    <recommendedName>
        <fullName evidence="10">Cytochrome P450 oxidoreductase</fullName>
    </recommendedName>
</protein>
<evidence type="ECO:0000256" key="2">
    <source>
        <dbReference type="ARBA" id="ARBA00010617"/>
    </source>
</evidence>
<comment type="similarity">
    <text evidence="2">Belongs to the cytochrome P450 family.</text>
</comment>
<evidence type="ECO:0000256" key="1">
    <source>
        <dbReference type="ARBA" id="ARBA00001971"/>
    </source>
</evidence>